<evidence type="ECO:0000313" key="2">
    <source>
        <dbReference type="EMBL" id="GAD60236.1"/>
    </source>
</evidence>
<gene>
    <name evidence="2" type="ORF">MBEBAB_2486</name>
</gene>
<organism evidence="2 3">
    <name type="scientific">Brevundimonas abyssalis TAR-001</name>
    <dbReference type="NCBI Taxonomy" id="1391729"/>
    <lineage>
        <taxon>Bacteria</taxon>
        <taxon>Pseudomonadati</taxon>
        <taxon>Pseudomonadota</taxon>
        <taxon>Alphaproteobacteria</taxon>
        <taxon>Caulobacterales</taxon>
        <taxon>Caulobacteraceae</taxon>
        <taxon>Brevundimonas</taxon>
    </lineage>
</organism>
<dbReference type="AntiFam" id="ANF00168">
    <property type="entry name" value="Shadow ORF (opposite smc)"/>
</dbReference>
<accession>A0A8E0TTG1</accession>
<dbReference type="AlphaFoldDB" id="A0A8E0TTG1"/>
<reference evidence="3" key="1">
    <citation type="journal article" date="2013" name="Genome Announc.">
        <title>Draft Genome Sequence of the Dimorphic Prosthecate Bacterium Brevundimonas abyssalis TAR-001T.</title>
        <authorList>
            <person name="Tsubouchi T."/>
            <person name="Nishi S."/>
            <person name="Usui K."/>
            <person name="Shimane Y."/>
            <person name="Takaki Y."/>
            <person name="Maruyama T."/>
            <person name="Hatada Y."/>
        </authorList>
    </citation>
    <scope>NUCLEOTIDE SEQUENCE [LARGE SCALE GENOMIC DNA]</scope>
    <source>
        <strain evidence="3">TAR-001</strain>
    </source>
</reference>
<dbReference type="EMBL" id="BATC01000060">
    <property type="protein sequence ID" value="GAD60236.1"/>
    <property type="molecule type" value="Genomic_DNA"/>
</dbReference>
<dbReference type="AntiFam" id="ANF00091">
    <property type="entry name" value="Shadow ORF (opposite smc)"/>
</dbReference>
<proteinExistence type="predicted"/>
<sequence length="682" mass="68854">MPVAGGGHGLLCVERPAPGGLQQLLGRAEGVGGGLLGGLDGVEGGLVPVDLRLQLGQAGALLQPDGGGAGRLGPGHEAVPAEQVALNRHQTGAHGQTLGQVRRGLPRGDPAPAQAGRQLRRRRDLPGQRLHAVRPRGRRRVRTGPVGRGAGVQGRVQIVAQRGGQRGFIAPLGPHLIQRRGKVALGGGQQLGQPPRLGLQAAQPVLQLAGFLPRFGLRAGGVAPGGFGGLHSLAGGAQVFQRGVQRGAGLGDLWRLQRAQRLPLAVGVVEGLAGAGDTGLGVTLAGRLGVGAGLHGGQRSGLTLHLAVGGGAGLFRRLQSSLKLRAPLGRGGDLGLYGFQIGGEAGQLPFGVGGGVLFALRVGGDARLIRGYPRDLVPRGLFGHVQPVPLQGGAVQQGGGDRVFLPGGLEGLLGGQGGGLGAGGVPCGLGHRLIRLGQLSLRGLGRHAGVVPAHIEQGCLQRADLGGDLLVLLGLPRLALEAGEGGLQLAADVVQPLQICLGGAQAQLGLVSAGMQARHPARLLEDAAAVLGLGGDQLRDLALAHKGGRVGPGGGVGEQQLHVARAHLLAVDFVGGALTPVDAAGHLQQRRVSKGLGGPPLGVVDGQLDLCVVAAGPPRRPGEDHVVHALTAHGLGRVGPHDPAQALQHIGLAAAVGPDDARQSRLDMEFHRVHEGLEARDA</sequence>
<feature type="region of interest" description="Disordered" evidence="1">
    <location>
        <begin position="94"/>
        <end position="124"/>
    </location>
</feature>
<name>A0A8E0TTG1_9CAUL</name>
<dbReference type="Proteomes" id="UP000016569">
    <property type="component" value="Unassembled WGS sequence"/>
</dbReference>
<comment type="caution">
    <text evidence="2">The sequence shown here is derived from an EMBL/GenBank/DDBJ whole genome shotgun (WGS) entry which is preliminary data.</text>
</comment>
<protein>
    <submittedName>
        <fullName evidence="2">Uncharacterized protein</fullName>
    </submittedName>
</protein>
<evidence type="ECO:0000256" key="1">
    <source>
        <dbReference type="SAM" id="MobiDB-lite"/>
    </source>
</evidence>
<evidence type="ECO:0000313" key="3">
    <source>
        <dbReference type="Proteomes" id="UP000016569"/>
    </source>
</evidence>
<keyword evidence="3" id="KW-1185">Reference proteome</keyword>